<evidence type="ECO:0000259" key="6">
    <source>
        <dbReference type="PROSITE" id="PS50929"/>
    </source>
</evidence>
<feature type="transmembrane region" description="Helical" evidence="5">
    <location>
        <begin position="6"/>
        <end position="32"/>
    </location>
</feature>
<dbReference type="GO" id="GO:0016020">
    <property type="term" value="C:membrane"/>
    <property type="evidence" value="ECO:0007669"/>
    <property type="project" value="UniProtKB-SubCell"/>
</dbReference>
<protein>
    <recommendedName>
        <fullName evidence="6">ABC transmembrane type-1 domain-containing protein</fullName>
    </recommendedName>
</protein>
<dbReference type="PANTHER" id="PTHR24221:SF251">
    <property type="entry name" value="ATP-DEPENDENT TRANSLOCASE ABCB1"/>
    <property type="match status" value="1"/>
</dbReference>
<name>A0A8D1TC65_PIG</name>
<evidence type="ECO:0000256" key="4">
    <source>
        <dbReference type="ARBA" id="ARBA00023136"/>
    </source>
</evidence>
<dbReference type="InterPro" id="IPR039421">
    <property type="entry name" value="Type_1_exporter"/>
</dbReference>
<dbReference type="Gene3D" id="1.20.1560.10">
    <property type="entry name" value="ABC transporter type 1, transmembrane domain"/>
    <property type="match status" value="1"/>
</dbReference>
<dbReference type="PROSITE" id="PS50929">
    <property type="entry name" value="ABC_TM1F"/>
    <property type="match status" value="1"/>
</dbReference>
<dbReference type="InterPro" id="IPR011527">
    <property type="entry name" value="ABC1_TM_dom"/>
</dbReference>
<dbReference type="Pfam" id="PF00664">
    <property type="entry name" value="ABC_membrane"/>
    <property type="match status" value="1"/>
</dbReference>
<organism evidence="7 8">
    <name type="scientific">Sus scrofa</name>
    <name type="common">Pig</name>
    <dbReference type="NCBI Taxonomy" id="9823"/>
    <lineage>
        <taxon>Eukaryota</taxon>
        <taxon>Metazoa</taxon>
        <taxon>Chordata</taxon>
        <taxon>Craniata</taxon>
        <taxon>Vertebrata</taxon>
        <taxon>Euteleostomi</taxon>
        <taxon>Mammalia</taxon>
        <taxon>Eutheria</taxon>
        <taxon>Laurasiatheria</taxon>
        <taxon>Artiodactyla</taxon>
        <taxon>Suina</taxon>
        <taxon>Suidae</taxon>
        <taxon>Sus</taxon>
    </lineage>
</organism>
<feature type="domain" description="ABC transmembrane type-1" evidence="6">
    <location>
        <begin position="1"/>
        <end position="134"/>
    </location>
</feature>
<dbReference type="GO" id="GO:0005524">
    <property type="term" value="F:ATP binding"/>
    <property type="evidence" value="ECO:0007669"/>
    <property type="project" value="InterPro"/>
</dbReference>
<evidence type="ECO:0000256" key="5">
    <source>
        <dbReference type="SAM" id="Phobius"/>
    </source>
</evidence>
<comment type="subcellular location">
    <subcellularLocation>
        <location evidence="1">Membrane</location>
        <topology evidence="1">Multi-pass membrane protein</topology>
    </subcellularLocation>
</comment>
<dbReference type="InterPro" id="IPR036640">
    <property type="entry name" value="ABC1_TM_sf"/>
</dbReference>
<dbReference type="AlphaFoldDB" id="A0A8D1TC65"/>
<keyword evidence="4 5" id="KW-0472">Membrane</keyword>
<sequence length="134" mass="15046">LGTGIVMSFIFGWQLTLLLLVIVPVIAIAGVVEMKMLSGQAMTDKEELEGAGKIATEAIENFRTVVSLTREEKFESMYDQSLQIPYSNSLRKAHIFGITFAITQAMMNFSYAICFRFGAYLVQHGYMEFQDVLL</sequence>
<dbReference type="GO" id="GO:0140359">
    <property type="term" value="F:ABC-type transporter activity"/>
    <property type="evidence" value="ECO:0007669"/>
    <property type="project" value="InterPro"/>
</dbReference>
<keyword evidence="3 5" id="KW-1133">Transmembrane helix</keyword>
<dbReference type="Ensembl" id="ENSSSCT00050039790.1">
    <property type="protein sequence ID" value="ENSSSCP00050016489.1"/>
    <property type="gene ID" value="ENSSSCG00050029585.1"/>
</dbReference>
<evidence type="ECO:0000313" key="8">
    <source>
        <dbReference type="Proteomes" id="UP000694571"/>
    </source>
</evidence>
<evidence type="ECO:0000256" key="3">
    <source>
        <dbReference type="ARBA" id="ARBA00022989"/>
    </source>
</evidence>
<dbReference type="Proteomes" id="UP000694571">
    <property type="component" value="Unplaced"/>
</dbReference>
<dbReference type="PANTHER" id="PTHR24221">
    <property type="entry name" value="ATP-BINDING CASSETTE SUB-FAMILY B"/>
    <property type="match status" value="1"/>
</dbReference>
<evidence type="ECO:0000256" key="1">
    <source>
        <dbReference type="ARBA" id="ARBA00004141"/>
    </source>
</evidence>
<dbReference type="Proteomes" id="UP000694726">
    <property type="component" value="Unplaced"/>
</dbReference>
<accession>A0A8D1TC65</accession>
<reference evidence="7" key="1">
    <citation type="submission" date="2025-05" db="UniProtKB">
        <authorList>
            <consortium name="Ensembl"/>
        </authorList>
    </citation>
    <scope>IDENTIFICATION</scope>
</reference>
<dbReference type="SUPFAM" id="SSF90123">
    <property type="entry name" value="ABC transporter transmembrane region"/>
    <property type="match status" value="1"/>
</dbReference>
<keyword evidence="2 5" id="KW-0812">Transmembrane</keyword>
<evidence type="ECO:0000313" key="7">
    <source>
        <dbReference type="Ensembl" id="ENSSSCP00050016489.1"/>
    </source>
</evidence>
<proteinExistence type="predicted"/>
<evidence type="ECO:0000256" key="2">
    <source>
        <dbReference type="ARBA" id="ARBA00022692"/>
    </source>
</evidence>
<dbReference type="Ensembl" id="ENSSSCT00015045343.1">
    <property type="protein sequence ID" value="ENSSSCP00015017977.1"/>
    <property type="gene ID" value="ENSSSCG00015034122.1"/>
</dbReference>